<dbReference type="InterPro" id="IPR046937">
    <property type="entry name" value="CAB1-4_N_A-dom"/>
</dbReference>
<feature type="region of interest" description="Disordered" evidence="4">
    <location>
        <begin position="1"/>
        <end position="26"/>
    </location>
</feature>
<dbReference type="EMBL" id="VWZD01009611">
    <property type="protein sequence ID" value="NXG08643.1"/>
    <property type="molecule type" value="Genomic_DNA"/>
</dbReference>
<dbReference type="InterPro" id="IPR008145">
    <property type="entry name" value="GK/Ca_channel_bsu"/>
</dbReference>
<feature type="compositionally biased region" description="Low complexity" evidence="4">
    <location>
        <begin position="148"/>
        <end position="160"/>
    </location>
</feature>
<dbReference type="AlphaFoldDB" id="A0A7K8Z046"/>
<accession>A0A7K8Z046</accession>
<dbReference type="SUPFAM" id="SSF52540">
    <property type="entry name" value="P-loop containing nucleoside triphosphate hydrolases"/>
    <property type="match status" value="1"/>
</dbReference>
<dbReference type="InterPro" id="IPR027417">
    <property type="entry name" value="P-loop_NTPase"/>
</dbReference>
<feature type="region of interest" description="Disordered" evidence="4">
    <location>
        <begin position="136"/>
        <end position="177"/>
    </location>
</feature>
<dbReference type="SUPFAM" id="SSF50044">
    <property type="entry name" value="SH3-domain"/>
    <property type="match status" value="1"/>
</dbReference>
<protein>
    <submittedName>
        <fullName evidence="6">CACB1 protein</fullName>
    </submittedName>
</protein>
<feature type="non-terminal residue" evidence="6">
    <location>
        <position position="418"/>
    </location>
</feature>
<dbReference type="SMART" id="SM00072">
    <property type="entry name" value="GuKc"/>
    <property type="match status" value="1"/>
</dbReference>
<evidence type="ECO:0000313" key="6">
    <source>
        <dbReference type="EMBL" id="NXG08643.1"/>
    </source>
</evidence>
<evidence type="ECO:0000256" key="3">
    <source>
        <dbReference type="ARBA" id="ARBA00022553"/>
    </source>
</evidence>
<dbReference type="PANTHER" id="PTHR11824">
    <property type="entry name" value="VOLTAGE-DEPENDENT CALCIUM CHANNEL BETA SUBUNIT"/>
    <property type="match status" value="1"/>
</dbReference>
<feature type="non-terminal residue" evidence="6">
    <location>
        <position position="1"/>
    </location>
</feature>
<dbReference type="Gene3D" id="3.40.50.300">
    <property type="entry name" value="P-loop containing nucleotide triphosphate hydrolases"/>
    <property type="match status" value="1"/>
</dbReference>
<evidence type="ECO:0000259" key="5">
    <source>
        <dbReference type="SMART" id="SM00072"/>
    </source>
</evidence>
<dbReference type="PRINTS" id="PR01626">
    <property type="entry name" value="LCACHANNELB"/>
</dbReference>
<dbReference type="Pfam" id="PF00625">
    <property type="entry name" value="Guanylate_kin"/>
    <property type="match status" value="1"/>
</dbReference>
<feature type="domain" description="Guanylate kinase/L-type calcium channel beta subunit" evidence="5">
    <location>
        <begin position="175"/>
        <end position="352"/>
    </location>
</feature>
<comment type="caution">
    <text evidence="6">The sequence shown here is derived from an EMBL/GenBank/DDBJ whole genome shotgun (WGS) entry which is preliminary data.</text>
</comment>
<dbReference type="Proteomes" id="UP000558958">
    <property type="component" value="Unassembled WGS sequence"/>
</dbReference>
<dbReference type="GO" id="GO:0005891">
    <property type="term" value="C:voltage-gated calcium channel complex"/>
    <property type="evidence" value="ECO:0007669"/>
    <property type="project" value="InterPro"/>
</dbReference>
<reference evidence="6 7" key="1">
    <citation type="submission" date="2019-09" db="EMBL/GenBank/DDBJ databases">
        <title>Bird 10,000 Genomes (B10K) Project - Family phase.</title>
        <authorList>
            <person name="Zhang G."/>
        </authorList>
    </citation>
    <scope>NUCLEOTIDE SEQUENCE [LARGE SCALE GENOMIC DNA]</scope>
    <source>
        <strain evidence="6">B10K-DU-001-06</strain>
        <tissue evidence="6">Muscle</tissue>
    </source>
</reference>
<evidence type="ECO:0000313" key="7">
    <source>
        <dbReference type="Proteomes" id="UP000558958"/>
    </source>
</evidence>
<keyword evidence="3" id="KW-0597">Phosphoprotein</keyword>
<evidence type="ECO:0000256" key="4">
    <source>
        <dbReference type="SAM" id="MobiDB-lite"/>
    </source>
</evidence>
<dbReference type="GO" id="GO:0005245">
    <property type="term" value="F:voltage-gated calcium channel activity"/>
    <property type="evidence" value="ECO:0007669"/>
    <property type="project" value="InterPro"/>
</dbReference>
<feature type="compositionally biased region" description="Polar residues" evidence="4">
    <location>
        <begin position="1"/>
        <end position="15"/>
    </location>
</feature>
<evidence type="ECO:0000256" key="2">
    <source>
        <dbReference type="ARBA" id="ARBA00022443"/>
    </source>
</evidence>
<organism evidence="6 7">
    <name type="scientific">Sakesphorus luctuosus</name>
    <dbReference type="NCBI Taxonomy" id="419690"/>
    <lineage>
        <taxon>Eukaryota</taxon>
        <taxon>Metazoa</taxon>
        <taxon>Chordata</taxon>
        <taxon>Craniata</taxon>
        <taxon>Vertebrata</taxon>
        <taxon>Euteleostomi</taxon>
        <taxon>Archelosauria</taxon>
        <taxon>Archosauria</taxon>
        <taxon>Dinosauria</taxon>
        <taxon>Saurischia</taxon>
        <taxon>Theropoda</taxon>
        <taxon>Coelurosauria</taxon>
        <taxon>Aves</taxon>
        <taxon>Neognathae</taxon>
        <taxon>Neoaves</taxon>
        <taxon>Telluraves</taxon>
        <taxon>Australaves</taxon>
        <taxon>Passeriformes</taxon>
        <taxon>Thamnophilidae</taxon>
        <taxon>Sakesphorus</taxon>
    </lineage>
</organism>
<dbReference type="Gene3D" id="2.30.30.40">
    <property type="entry name" value="SH3 Domains"/>
    <property type="match status" value="1"/>
</dbReference>
<dbReference type="InterPro" id="IPR036028">
    <property type="entry name" value="SH3-like_dom_sf"/>
</dbReference>
<keyword evidence="2" id="KW-0728">SH3 domain</keyword>
<name>A0A7K8Z046_9PASS</name>
<dbReference type="FunFam" id="3.40.50.300:FF:000432">
    <property type="entry name" value="Voltage-dependent L-type calcium channel subunit beta-1 isoform 1"/>
    <property type="match status" value="1"/>
</dbReference>
<proteinExistence type="inferred from homology"/>
<evidence type="ECO:0000256" key="1">
    <source>
        <dbReference type="ARBA" id="ARBA00010836"/>
    </source>
</evidence>
<gene>
    <name evidence="6" type="primary">Cacnb1</name>
    <name evidence="6" type="ORF">SAKLUC_R11336</name>
</gene>
<keyword evidence="7" id="KW-1185">Reference proteome</keyword>
<dbReference type="InterPro" id="IPR000584">
    <property type="entry name" value="VDCC_L_bsu"/>
</dbReference>
<sequence>QGSAESYTSRPSDSDVSLEEDREALRKEAERQAMAQLEKAKTKPVAFAVRTNVGYNPSATDDMPVQGMAICFEPKDFLHIKEVGSGLGWGRQPWDGVAALDGDKSAWGPLIQGVCPHLPIDKSALDMPSFAFDPDELEEEEALETQRSPKSSVSSVTTPPAHNKRIPFFRKGGGDPGPLMPLPPSQVTDMMQKALFDFLKHRFDGRISITRVTADISLAKRSVLNNPSKHTIIERSSTRSSLAEVQSETERIFELARTLQLVALDADTINHPAQLAKTSLAPIIVYIKITSPKVLQRLVKSRGKSQAKHLNVQMVASDKLAQCPPEMFDIVLDENQLEEACEHLAEYLEAYWKATHPPSSNPPNPLLNRTMATAALAASPAPVSNLQVQVLTSLRRNLTLWGREATPSPPGPVEEHAL</sequence>
<comment type="similarity">
    <text evidence="1">Belongs to the calcium channel beta subunit family.</text>
</comment>
<dbReference type="Pfam" id="PF12052">
    <property type="entry name" value="VGCC_beta4Aa_N"/>
    <property type="match status" value="1"/>
</dbReference>